<accession>A0A174YPL6</accession>
<protein>
    <recommendedName>
        <fullName evidence="3">2'-5' RNA ligase family protein</fullName>
    </recommendedName>
</protein>
<dbReference type="PANTHER" id="PTHR36039">
    <property type="match status" value="1"/>
</dbReference>
<dbReference type="PANTHER" id="PTHR36039:SF2">
    <property type="entry name" value="RNA LIGASE_CYCLIC NUCLEOTIDE PHOSPHODIESTERASE FAMILY PROTEIN"/>
    <property type="match status" value="1"/>
</dbReference>
<dbReference type="SUPFAM" id="SSF55144">
    <property type="entry name" value="LigT-like"/>
    <property type="match status" value="1"/>
</dbReference>
<dbReference type="Proteomes" id="UP000095621">
    <property type="component" value="Unassembled WGS sequence"/>
</dbReference>
<dbReference type="EMBL" id="CZBU01000001">
    <property type="protein sequence ID" value="CUQ75632.1"/>
    <property type="molecule type" value="Genomic_DNA"/>
</dbReference>
<dbReference type="InterPro" id="IPR009097">
    <property type="entry name" value="Cyclic_Pdiesterase"/>
</dbReference>
<evidence type="ECO:0008006" key="3">
    <source>
        <dbReference type="Google" id="ProtNLM"/>
    </source>
</evidence>
<evidence type="ECO:0000313" key="1">
    <source>
        <dbReference type="EMBL" id="CUQ75632.1"/>
    </source>
</evidence>
<evidence type="ECO:0000313" key="2">
    <source>
        <dbReference type="Proteomes" id="UP000095621"/>
    </source>
</evidence>
<organism evidence="1 2">
    <name type="scientific">Lachnospira eligens</name>
    <dbReference type="NCBI Taxonomy" id="39485"/>
    <lineage>
        <taxon>Bacteria</taxon>
        <taxon>Bacillati</taxon>
        <taxon>Bacillota</taxon>
        <taxon>Clostridia</taxon>
        <taxon>Lachnospirales</taxon>
        <taxon>Lachnospiraceae</taxon>
        <taxon>Lachnospira</taxon>
    </lineage>
</organism>
<dbReference type="Gene3D" id="3.90.1140.10">
    <property type="entry name" value="Cyclic phosphodiesterase"/>
    <property type="match status" value="1"/>
</dbReference>
<dbReference type="OrthoDB" id="463286at2"/>
<sequence>MYLISAYFDEHVTKGLQRLIDNIAKETGNTYMIENNVPPHLTISSFETRKTDNLKEEFMKLNKIGAGEINIFSIGQFLPYVMYATPVLDEYLMHLSNEVYDIFSAREDVTINRCYKPYNWFPHITLGKKLEKEQMIMAMRVLQTHFVPIKGKIVRVGLSQTNPHKDIIQFNI</sequence>
<name>A0A174YPL6_9FIRM</name>
<dbReference type="RefSeq" id="WP_055214574.1">
    <property type="nucleotide sequence ID" value="NZ_CZBU01000001.1"/>
</dbReference>
<proteinExistence type="predicted"/>
<dbReference type="AlphaFoldDB" id="A0A174YPL6"/>
<gene>
    <name evidence="1" type="ORF">ERS852490_00623</name>
</gene>
<reference evidence="1 2" key="1">
    <citation type="submission" date="2015-09" db="EMBL/GenBank/DDBJ databases">
        <authorList>
            <consortium name="Pathogen Informatics"/>
        </authorList>
    </citation>
    <scope>NUCLEOTIDE SEQUENCE [LARGE SCALE GENOMIC DNA]</scope>
    <source>
        <strain evidence="1 2">2789STDY5834875</strain>
    </source>
</reference>